<dbReference type="KEGG" id="euz:DVS28_a0941"/>
<evidence type="ECO:0000256" key="3">
    <source>
        <dbReference type="PROSITE-ProRule" id="PRU01106"/>
    </source>
</evidence>
<evidence type="ECO:0000256" key="2">
    <source>
        <dbReference type="ARBA" id="ARBA00022801"/>
    </source>
</evidence>
<evidence type="ECO:0000259" key="5">
    <source>
        <dbReference type="PROSITE" id="PS51770"/>
    </source>
</evidence>
<evidence type="ECO:0000313" key="7">
    <source>
        <dbReference type="Proteomes" id="UP000264006"/>
    </source>
</evidence>
<feature type="compositionally biased region" description="Polar residues" evidence="4">
    <location>
        <begin position="1"/>
        <end position="14"/>
    </location>
</feature>
<protein>
    <submittedName>
        <fullName evidence="6">Putative acyl-CoA hydrolase</fullName>
    </submittedName>
</protein>
<evidence type="ECO:0000256" key="4">
    <source>
        <dbReference type="SAM" id="MobiDB-lite"/>
    </source>
</evidence>
<evidence type="ECO:0000313" key="6">
    <source>
        <dbReference type="EMBL" id="AXV05642.1"/>
    </source>
</evidence>
<dbReference type="Proteomes" id="UP000264006">
    <property type="component" value="Chromosome"/>
</dbReference>
<feature type="domain" description="HotDog ACOT-type" evidence="5">
    <location>
        <begin position="24"/>
        <end position="136"/>
    </location>
</feature>
<dbReference type="SUPFAM" id="SSF54637">
    <property type="entry name" value="Thioesterase/thiol ester dehydrase-isomerase"/>
    <property type="match status" value="1"/>
</dbReference>
<dbReference type="Pfam" id="PF03061">
    <property type="entry name" value="4HBT"/>
    <property type="match status" value="1"/>
</dbReference>
<evidence type="ECO:0000256" key="1">
    <source>
        <dbReference type="ARBA" id="ARBA00010458"/>
    </source>
</evidence>
<dbReference type="InterPro" id="IPR040170">
    <property type="entry name" value="Cytosol_ACT"/>
</dbReference>
<dbReference type="InterPro" id="IPR029069">
    <property type="entry name" value="HotDog_dom_sf"/>
</dbReference>
<keyword evidence="2 3" id="KW-0378">Hydrolase</keyword>
<dbReference type="InterPro" id="IPR006683">
    <property type="entry name" value="Thioestr_dom"/>
</dbReference>
<keyword evidence="7" id="KW-1185">Reference proteome</keyword>
<dbReference type="RefSeq" id="WP_216826394.1">
    <property type="nucleotide sequence ID" value="NZ_CP031165.1"/>
</dbReference>
<dbReference type="GO" id="GO:0005829">
    <property type="term" value="C:cytosol"/>
    <property type="evidence" value="ECO:0007669"/>
    <property type="project" value="TreeGrafter"/>
</dbReference>
<reference evidence="6 7" key="1">
    <citation type="submission" date="2018-09" db="EMBL/GenBank/DDBJ databases">
        <title>Complete genome sequence of Euzebya sp. DY32-46 isolated from seawater of Pacific Ocean.</title>
        <authorList>
            <person name="Xu L."/>
            <person name="Wu Y.-H."/>
            <person name="Xu X.-W."/>
        </authorList>
    </citation>
    <scope>NUCLEOTIDE SEQUENCE [LARGE SCALE GENOMIC DNA]</scope>
    <source>
        <strain evidence="6 7">DY32-46</strain>
    </source>
</reference>
<comment type="similarity">
    <text evidence="1">Belongs to the acyl coenzyme A hydrolase family.</text>
</comment>
<dbReference type="EMBL" id="CP031165">
    <property type="protein sequence ID" value="AXV05642.1"/>
    <property type="molecule type" value="Genomic_DNA"/>
</dbReference>
<dbReference type="PANTHER" id="PTHR11049:SF16">
    <property type="entry name" value="PROTEIN VDLD"/>
    <property type="match status" value="1"/>
</dbReference>
<dbReference type="AlphaFoldDB" id="A0A346XTU5"/>
<dbReference type="PROSITE" id="PS51770">
    <property type="entry name" value="HOTDOG_ACOT"/>
    <property type="match status" value="1"/>
</dbReference>
<dbReference type="InterPro" id="IPR033120">
    <property type="entry name" value="HOTDOG_ACOT"/>
</dbReference>
<name>A0A346XTU5_9ACTN</name>
<dbReference type="GO" id="GO:0052816">
    <property type="term" value="F:long-chain fatty acyl-CoA hydrolase activity"/>
    <property type="evidence" value="ECO:0007669"/>
    <property type="project" value="TreeGrafter"/>
</dbReference>
<dbReference type="Gene3D" id="3.10.129.10">
    <property type="entry name" value="Hotdog Thioesterase"/>
    <property type="match status" value="1"/>
</dbReference>
<proteinExistence type="inferred from homology"/>
<gene>
    <name evidence="6" type="ORF">DVS28_a0941</name>
</gene>
<dbReference type="CDD" id="cd03442">
    <property type="entry name" value="BFIT_BACH"/>
    <property type="match status" value="1"/>
</dbReference>
<feature type="region of interest" description="Disordered" evidence="4">
    <location>
        <begin position="1"/>
        <end position="24"/>
    </location>
</feature>
<sequence>MTDPATSDPAQSDPASALPPRRVSDSEVTFVRTMNQLDANRAGNVHGGVIMREVDEAAGTTAARHCGRLAVTAAIDELSFYSPVGVGDLLIVRARVNDVGRTSLEVGVRVDAEPWEGGERRHTTSAYLVFVALDEDGKPVEVPPLVVEGEEALRRQAQARVRRRLRKERIAAVRDA</sequence>
<dbReference type="PANTHER" id="PTHR11049">
    <property type="entry name" value="ACYL COENZYME A THIOESTER HYDROLASE"/>
    <property type="match status" value="1"/>
</dbReference>
<accession>A0A346XTU5</accession>
<dbReference type="GO" id="GO:0006637">
    <property type="term" value="P:acyl-CoA metabolic process"/>
    <property type="evidence" value="ECO:0007669"/>
    <property type="project" value="TreeGrafter"/>
</dbReference>
<organism evidence="6 7">
    <name type="scientific">Euzebya pacifica</name>
    <dbReference type="NCBI Taxonomy" id="1608957"/>
    <lineage>
        <taxon>Bacteria</taxon>
        <taxon>Bacillati</taxon>
        <taxon>Actinomycetota</taxon>
        <taxon>Nitriliruptoria</taxon>
        <taxon>Euzebyales</taxon>
    </lineage>
</organism>